<organism evidence="2 3">
    <name type="scientific">Russula ochroleuca</name>
    <dbReference type="NCBI Taxonomy" id="152965"/>
    <lineage>
        <taxon>Eukaryota</taxon>
        <taxon>Fungi</taxon>
        <taxon>Dikarya</taxon>
        <taxon>Basidiomycota</taxon>
        <taxon>Agaricomycotina</taxon>
        <taxon>Agaricomycetes</taxon>
        <taxon>Russulales</taxon>
        <taxon>Russulaceae</taxon>
        <taxon>Russula</taxon>
    </lineage>
</organism>
<reference evidence="2" key="2">
    <citation type="journal article" date="2020" name="Nat. Commun.">
        <title>Large-scale genome sequencing of mycorrhizal fungi provides insights into the early evolution of symbiotic traits.</title>
        <authorList>
            <person name="Miyauchi S."/>
            <person name="Kiss E."/>
            <person name="Kuo A."/>
            <person name="Drula E."/>
            <person name="Kohler A."/>
            <person name="Sanchez-Garcia M."/>
            <person name="Morin E."/>
            <person name="Andreopoulos B."/>
            <person name="Barry K.W."/>
            <person name="Bonito G."/>
            <person name="Buee M."/>
            <person name="Carver A."/>
            <person name="Chen C."/>
            <person name="Cichocki N."/>
            <person name="Clum A."/>
            <person name="Culley D."/>
            <person name="Crous P.W."/>
            <person name="Fauchery L."/>
            <person name="Girlanda M."/>
            <person name="Hayes R.D."/>
            <person name="Keri Z."/>
            <person name="LaButti K."/>
            <person name="Lipzen A."/>
            <person name="Lombard V."/>
            <person name="Magnuson J."/>
            <person name="Maillard F."/>
            <person name="Murat C."/>
            <person name="Nolan M."/>
            <person name="Ohm R.A."/>
            <person name="Pangilinan J."/>
            <person name="Pereira M.F."/>
            <person name="Perotto S."/>
            <person name="Peter M."/>
            <person name="Pfister S."/>
            <person name="Riley R."/>
            <person name="Sitrit Y."/>
            <person name="Stielow J.B."/>
            <person name="Szollosi G."/>
            <person name="Zifcakova L."/>
            <person name="Stursova M."/>
            <person name="Spatafora J.W."/>
            <person name="Tedersoo L."/>
            <person name="Vaario L.M."/>
            <person name="Yamada A."/>
            <person name="Yan M."/>
            <person name="Wang P."/>
            <person name="Xu J."/>
            <person name="Bruns T."/>
            <person name="Baldrian P."/>
            <person name="Vilgalys R."/>
            <person name="Dunand C."/>
            <person name="Henrissat B."/>
            <person name="Grigoriev I.V."/>
            <person name="Hibbett D."/>
            <person name="Nagy L.G."/>
            <person name="Martin F.M."/>
        </authorList>
    </citation>
    <scope>NUCLEOTIDE SEQUENCE</scope>
    <source>
        <strain evidence="2">Prilba</strain>
    </source>
</reference>
<evidence type="ECO:0000256" key="1">
    <source>
        <dbReference type="SAM" id="MobiDB-lite"/>
    </source>
</evidence>
<feature type="compositionally biased region" description="Basic residues" evidence="1">
    <location>
        <begin position="406"/>
        <end position="418"/>
    </location>
</feature>
<name>A0A9P5N425_9AGAM</name>
<proteinExistence type="predicted"/>
<dbReference type="OrthoDB" id="3271227at2759"/>
<dbReference type="Proteomes" id="UP000759537">
    <property type="component" value="Unassembled WGS sequence"/>
</dbReference>
<feature type="compositionally biased region" description="Basic residues" evidence="1">
    <location>
        <begin position="311"/>
        <end position="332"/>
    </location>
</feature>
<protein>
    <submittedName>
        <fullName evidence="2">Uncharacterized protein</fullName>
    </submittedName>
</protein>
<evidence type="ECO:0000313" key="3">
    <source>
        <dbReference type="Proteomes" id="UP000759537"/>
    </source>
</evidence>
<sequence>MFDDLGLGGETGAGIGECADSFRLIPLTAAHSPPTQPPPSTFIMVGGENDWVIEGSEEEDQLGSSGLDGHRSTSPLVPEGAISSIKTFTSIPAEKTSHISSVGADLSERSTISSFPPPPPIDFSTISESSNRGSRPRPRPIFSRTGADPALNSSISDPIFTHVPSSDHGDQSAIEAHSDPTVIKETTQGIDPDFSPDISERAKMRTRKATKRSSQYAEEVIDITNDDLTMTPARKPKGRPKARPVRLATPVGNNPRLNSDSVTVPMLSSSPLLPPSDPFPASTVINSTPPRPGPLDEVAAPDSTPQGSPIRSKKRKSTSRPRSPKAGKYRKKAVVEVVITSPRKTKSMKVKALEGKGSESRNDHPPSSPSPAELRLGPVEGEDVHASLRLRSGSDDELILAPKRQSSSKKVKSRKGKQKTREPRSVDGDALSEIDPSSERVAEGEEPRNDEHPAEGTSTRSNEDHKSRSCPAEPGSPTPLLVGLVTFSIIPNADLIQKKPKLNVSAREDNSLKPSVTRETPTPGKLRYSLSQFDRKTPMKTPMRELIRRAASHPSAPFSISSSPIASPLAKTSKSMLRHIAPLHPTRRSPPPPLPRPPPPKKSKKMLDLEEKWELELEDEVEGWWALTDGERLDWRRAKRDKELGFDD</sequence>
<feature type="compositionally biased region" description="Pro residues" evidence="1">
    <location>
        <begin position="588"/>
        <end position="598"/>
    </location>
</feature>
<feature type="compositionally biased region" description="Basic and acidic residues" evidence="1">
    <location>
        <begin position="351"/>
        <end position="364"/>
    </location>
</feature>
<dbReference type="EMBL" id="WHVB01000002">
    <property type="protein sequence ID" value="KAF8486036.1"/>
    <property type="molecule type" value="Genomic_DNA"/>
</dbReference>
<evidence type="ECO:0000313" key="2">
    <source>
        <dbReference type="EMBL" id="KAF8486036.1"/>
    </source>
</evidence>
<feature type="region of interest" description="Disordered" evidence="1">
    <location>
        <begin position="57"/>
        <end position="78"/>
    </location>
</feature>
<accession>A0A9P5N425</accession>
<comment type="caution">
    <text evidence="2">The sequence shown here is derived from an EMBL/GenBank/DDBJ whole genome shotgun (WGS) entry which is preliminary data.</text>
</comment>
<feature type="region of interest" description="Disordered" evidence="1">
    <location>
        <begin position="109"/>
        <end position="478"/>
    </location>
</feature>
<reference evidence="2" key="1">
    <citation type="submission" date="2019-10" db="EMBL/GenBank/DDBJ databases">
        <authorList>
            <consortium name="DOE Joint Genome Institute"/>
            <person name="Kuo A."/>
            <person name="Miyauchi S."/>
            <person name="Kiss E."/>
            <person name="Drula E."/>
            <person name="Kohler A."/>
            <person name="Sanchez-Garcia M."/>
            <person name="Andreopoulos B."/>
            <person name="Barry K.W."/>
            <person name="Bonito G."/>
            <person name="Buee M."/>
            <person name="Carver A."/>
            <person name="Chen C."/>
            <person name="Cichocki N."/>
            <person name="Clum A."/>
            <person name="Culley D."/>
            <person name="Crous P.W."/>
            <person name="Fauchery L."/>
            <person name="Girlanda M."/>
            <person name="Hayes R."/>
            <person name="Keri Z."/>
            <person name="LaButti K."/>
            <person name="Lipzen A."/>
            <person name="Lombard V."/>
            <person name="Magnuson J."/>
            <person name="Maillard F."/>
            <person name="Morin E."/>
            <person name="Murat C."/>
            <person name="Nolan M."/>
            <person name="Ohm R."/>
            <person name="Pangilinan J."/>
            <person name="Pereira M."/>
            <person name="Perotto S."/>
            <person name="Peter M."/>
            <person name="Riley R."/>
            <person name="Sitrit Y."/>
            <person name="Stielow B."/>
            <person name="Szollosi G."/>
            <person name="Zifcakova L."/>
            <person name="Stursova M."/>
            <person name="Spatafora J.W."/>
            <person name="Tedersoo L."/>
            <person name="Vaario L.-M."/>
            <person name="Yamada A."/>
            <person name="Yan M."/>
            <person name="Wang P."/>
            <person name="Xu J."/>
            <person name="Bruns T."/>
            <person name="Baldrian P."/>
            <person name="Vilgalys R."/>
            <person name="Henrissat B."/>
            <person name="Grigoriev I.V."/>
            <person name="Hibbett D."/>
            <person name="Nagy L.G."/>
            <person name="Martin F.M."/>
        </authorList>
    </citation>
    <scope>NUCLEOTIDE SEQUENCE</scope>
    <source>
        <strain evidence="2">Prilba</strain>
    </source>
</reference>
<feature type="compositionally biased region" description="Polar residues" evidence="1">
    <location>
        <begin position="251"/>
        <end position="262"/>
    </location>
</feature>
<dbReference type="AlphaFoldDB" id="A0A9P5N425"/>
<gene>
    <name evidence="2" type="ORF">DFH94DRAFT_688405</name>
</gene>
<feature type="compositionally biased region" description="Low complexity" evidence="1">
    <location>
        <begin position="552"/>
        <end position="568"/>
    </location>
</feature>
<feature type="compositionally biased region" description="Low complexity" evidence="1">
    <location>
        <begin position="122"/>
        <end position="133"/>
    </location>
</feature>
<feature type="region of interest" description="Disordered" evidence="1">
    <location>
        <begin position="551"/>
        <end position="607"/>
    </location>
</feature>
<feature type="compositionally biased region" description="Basic and acidic residues" evidence="1">
    <location>
        <begin position="437"/>
        <end position="454"/>
    </location>
</feature>
<feature type="compositionally biased region" description="Basic residues" evidence="1">
    <location>
        <begin position="234"/>
        <end position="244"/>
    </location>
</feature>
<keyword evidence="3" id="KW-1185">Reference proteome</keyword>
<feature type="region of interest" description="Disordered" evidence="1">
    <location>
        <begin position="495"/>
        <end position="526"/>
    </location>
</feature>